<organism evidence="1 2">
    <name type="scientific">Heterodera trifolii</name>
    <dbReference type="NCBI Taxonomy" id="157864"/>
    <lineage>
        <taxon>Eukaryota</taxon>
        <taxon>Metazoa</taxon>
        <taxon>Ecdysozoa</taxon>
        <taxon>Nematoda</taxon>
        <taxon>Chromadorea</taxon>
        <taxon>Rhabditida</taxon>
        <taxon>Tylenchina</taxon>
        <taxon>Tylenchomorpha</taxon>
        <taxon>Tylenchoidea</taxon>
        <taxon>Heteroderidae</taxon>
        <taxon>Heteroderinae</taxon>
        <taxon>Heterodera</taxon>
    </lineage>
</organism>
<gene>
    <name evidence="1" type="ORF">niasHT_036432</name>
</gene>
<protein>
    <submittedName>
        <fullName evidence="1">Uncharacterized protein</fullName>
    </submittedName>
</protein>
<dbReference type="Gene3D" id="1.20.58.80">
    <property type="entry name" value="Phosphotransferase system, lactose/cellobiose-type IIA subunit"/>
    <property type="match status" value="1"/>
</dbReference>
<comment type="caution">
    <text evidence="1">The sequence shown here is derived from an EMBL/GenBank/DDBJ whole genome shotgun (WGS) entry which is preliminary data.</text>
</comment>
<dbReference type="EMBL" id="JBICBT010001391">
    <property type="protein sequence ID" value="KAL3069640.1"/>
    <property type="molecule type" value="Genomic_DNA"/>
</dbReference>
<evidence type="ECO:0000313" key="1">
    <source>
        <dbReference type="EMBL" id="KAL3069640.1"/>
    </source>
</evidence>
<accession>A0ABD2HXK0</accession>
<dbReference type="Proteomes" id="UP001620626">
    <property type="component" value="Unassembled WGS sequence"/>
</dbReference>
<evidence type="ECO:0000313" key="2">
    <source>
        <dbReference type="Proteomes" id="UP001620626"/>
    </source>
</evidence>
<sequence>MRTSSTNLHPLMYESYEVLKKHANDLDNRLIYSLRRLDNFTRLNFLVEVERKGKTKMQEGKEEDAYILYSRTMTIYLMINESIDDEFKQSRGGQLFYETSQRLCVDFDQVAVSLQQRFMDGKGEEPEFCDPLGMHWAEIVKKPISENLKCSKNSNSSDAQNKIQSIYPANETAQLTTKKFSFKINADNKNQILHVTDAP</sequence>
<reference evidence="1 2" key="1">
    <citation type="submission" date="2024-10" db="EMBL/GenBank/DDBJ databases">
        <authorList>
            <person name="Kim D."/>
        </authorList>
    </citation>
    <scope>NUCLEOTIDE SEQUENCE [LARGE SCALE GENOMIC DNA]</scope>
    <source>
        <strain evidence="1">BH-2024</strain>
    </source>
</reference>
<keyword evidence="2" id="KW-1185">Reference proteome</keyword>
<dbReference type="AlphaFoldDB" id="A0ABD2HXK0"/>
<name>A0ABD2HXK0_9BILA</name>
<proteinExistence type="predicted"/>